<organism evidence="2 3">
    <name type="scientific">Luteolibacter soli</name>
    <dbReference type="NCBI Taxonomy" id="3135280"/>
    <lineage>
        <taxon>Bacteria</taxon>
        <taxon>Pseudomonadati</taxon>
        <taxon>Verrucomicrobiota</taxon>
        <taxon>Verrucomicrobiia</taxon>
        <taxon>Verrucomicrobiales</taxon>
        <taxon>Verrucomicrobiaceae</taxon>
        <taxon>Luteolibacter</taxon>
    </lineage>
</organism>
<accession>A0ABU9AX57</accession>
<dbReference type="Proteomes" id="UP001371305">
    <property type="component" value="Unassembled WGS sequence"/>
</dbReference>
<feature type="compositionally biased region" description="Basic and acidic residues" evidence="1">
    <location>
        <begin position="118"/>
        <end position="127"/>
    </location>
</feature>
<sequence length="127" mass="14472">MSFFDFFFPEVAQASHLRRIADQQQSQAHQEGMQRFHDERERRWETSRNQVLEHRVEALERDLGQAGLVIEALLQMLESTGTVKREEIAARAIAIDAADGVTDGRVTPNSAQPFLPRRTWEDAAKPG</sequence>
<keyword evidence="3" id="KW-1185">Reference proteome</keyword>
<evidence type="ECO:0000256" key="1">
    <source>
        <dbReference type="SAM" id="MobiDB-lite"/>
    </source>
</evidence>
<protein>
    <submittedName>
        <fullName evidence="2">Uncharacterized protein</fullName>
    </submittedName>
</protein>
<dbReference type="EMBL" id="JBBUKT010000007">
    <property type="protein sequence ID" value="MEK7952344.1"/>
    <property type="molecule type" value="Genomic_DNA"/>
</dbReference>
<proteinExistence type="predicted"/>
<reference evidence="2 3" key="1">
    <citation type="submission" date="2024-04" db="EMBL/GenBank/DDBJ databases">
        <title>Luteolibacter sp. isolated from soil.</title>
        <authorList>
            <person name="An J."/>
        </authorList>
    </citation>
    <scope>NUCLEOTIDE SEQUENCE [LARGE SCALE GENOMIC DNA]</scope>
    <source>
        <strain evidence="2 3">Y139</strain>
    </source>
</reference>
<evidence type="ECO:0000313" key="2">
    <source>
        <dbReference type="EMBL" id="MEK7952344.1"/>
    </source>
</evidence>
<feature type="region of interest" description="Disordered" evidence="1">
    <location>
        <begin position="101"/>
        <end position="127"/>
    </location>
</feature>
<gene>
    <name evidence="2" type="ORF">WKV53_17670</name>
</gene>
<name>A0ABU9AX57_9BACT</name>
<comment type="caution">
    <text evidence="2">The sequence shown here is derived from an EMBL/GenBank/DDBJ whole genome shotgun (WGS) entry which is preliminary data.</text>
</comment>
<dbReference type="RefSeq" id="WP_341406102.1">
    <property type="nucleotide sequence ID" value="NZ_JBBUKT010000007.1"/>
</dbReference>
<evidence type="ECO:0000313" key="3">
    <source>
        <dbReference type="Proteomes" id="UP001371305"/>
    </source>
</evidence>